<protein>
    <recommendedName>
        <fullName evidence="9">Cytochrome b5 heme-binding domain-containing protein</fullName>
    </recommendedName>
</protein>
<keyword evidence="3 8" id="KW-0812">Transmembrane</keyword>
<dbReference type="Proteomes" id="UP001459277">
    <property type="component" value="Unassembled WGS sequence"/>
</dbReference>
<evidence type="ECO:0000313" key="10">
    <source>
        <dbReference type="EMBL" id="KAL0017500.1"/>
    </source>
</evidence>
<dbReference type="PROSITE" id="PS50255">
    <property type="entry name" value="CYTOCHROME_B5_2"/>
    <property type="match status" value="1"/>
</dbReference>
<dbReference type="GO" id="GO:0046872">
    <property type="term" value="F:metal ion binding"/>
    <property type="evidence" value="ECO:0007669"/>
    <property type="project" value="UniProtKB-UniRule"/>
</dbReference>
<dbReference type="PANTHER" id="PTHR19359:SF14">
    <property type="entry name" value="CYTOCHROME B5 A"/>
    <property type="match status" value="1"/>
</dbReference>
<dbReference type="AlphaFoldDB" id="A0AAW2E7A1"/>
<feature type="transmembrane region" description="Helical" evidence="8">
    <location>
        <begin position="34"/>
        <end position="57"/>
    </location>
</feature>
<sequence length="227" mass="24553">MVLANFNGAGIGFGFGVGCGFGVGWGFGGMPVNILGLGVGGGCGVGLGLGWGFGTAFGSKYRSSRVTFQGMEFDKKDHSDGASFKELSKSTQEVAQHKSKKDCWFVINGRVLNVTKFLEEHPGGEEVLIESAGKDATKDFEVIGHSKAAQNLLRKYQVGVLQGYTFKDEDSKEVPSKESKKKEMSAFVIKNDGIPKYAAFAEFFVPLLVAGSFFCYRYLSRATQITY</sequence>
<accession>A0AAW2E7A1</accession>
<keyword evidence="2 8" id="KW-0349">Heme</keyword>
<evidence type="ECO:0000256" key="7">
    <source>
        <dbReference type="ARBA" id="ARBA00038168"/>
    </source>
</evidence>
<keyword evidence="6 8" id="KW-0472">Membrane</keyword>
<dbReference type="InterPro" id="IPR050668">
    <property type="entry name" value="Cytochrome_b5"/>
</dbReference>
<proteinExistence type="inferred from homology"/>
<organism evidence="10 11">
    <name type="scientific">Lithocarpus litseifolius</name>
    <dbReference type="NCBI Taxonomy" id="425828"/>
    <lineage>
        <taxon>Eukaryota</taxon>
        <taxon>Viridiplantae</taxon>
        <taxon>Streptophyta</taxon>
        <taxon>Embryophyta</taxon>
        <taxon>Tracheophyta</taxon>
        <taxon>Spermatophyta</taxon>
        <taxon>Magnoliopsida</taxon>
        <taxon>eudicotyledons</taxon>
        <taxon>Gunneridae</taxon>
        <taxon>Pentapetalae</taxon>
        <taxon>rosids</taxon>
        <taxon>fabids</taxon>
        <taxon>Fagales</taxon>
        <taxon>Fagaceae</taxon>
        <taxon>Lithocarpus</taxon>
    </lineage>
</organism>
<dbReference type="InterPro" id="IPR018506">
    <property type="entry name" value="Cyt_B5_heme-BS"/>
</dbReference>
<dbReference type="PANTHER" id="PTHR19359">
    <property type="entry name" value="CYTOCHROME B5"/>
    <property type="match status" value="1"/>
</dbReference>
<evidence type="ECO:0000313" key="11">
    <source>
        <dbReference type="Proteomes" id="UP001459277"/>
    </source>
</evidence>
<dbReference type="EMBL" id="JAZDWU010000001">
    <property type="protein sequence ID" value="KAL0017500.1"/>
    <property type="molecule type" value="Genomic_DNA"/>
</dbReference>
<feature type="transmembrane region" description="Helical" evidence="8">
    <location>
        <begin position="7"/>
        <end position="28"/>
    </location>
</feature>
<feature type="domain" description="Cytochrome b5 heme-binding" evidence="9">
    <location>
        <begin position="86"/>
        <end position="162"/>
    </location>
</feature>
<reference evidence="10 11" key="1">
    <citation type="submission" date="2024-01" db="EMBL/GenBank/DDBJ databases">
        <title>A telomere-to-telomere, gap-free genome of sweet tea (Lithocarpus litseifolius).</title>
        <authorList>
            <person name="Zhou J."/>
        </authorList>
    </citation>
    <scope>NUCLEOTIDE SEQUENCE [LARGE SCALE GENOMIC DNA]</scope>
    <source>
        <strain evidence="10">Zhou-2022a</strain>
        <tissue evidence="10">Leaf</tissue>
    </source>
</reference>
<comment type="caution">
    <text evidence="8">Lacks conserved residue(s) required for the propagation of feature annotation.</text>
</comment>
<evidence type="ECO:0000256" key="6">
    <source>
        <dbReference type="ARBA" id="ARBA00023136"/>
    </source>
</evidence>
<evidence type="ECO:0000256" key="2">
    <source>
        <dbReference type="ARBA" id="ARBA00022617"/>
    </source>
</evidence>
<keyword evidence="8" id="KW-1133">Transmembrane helix</keyword>
<gene>
    <name evidence="10" type="ORF">SO802_004569</name>
</gene>
<comment type="subcellular location">
    <subcellularLocation>
        <location evidence="1">Membrane</location>
    </subcellularLocation>
</comment>
<dbReference type="PROSITE" id="PS00191">
    <property type="entry name" value="CYTOCHROME_B5_1"/>
    <property type="match status" value="1"/>
</dbReference>
<dbReference type="GO" id="GO:0020037">
    <property type="term" value="F:heme binding"/>
    <property type="evidence" value="ECO:0007669"/>
    <property type="project" value="UniProtKB-UniRule"/>
</dbReference>
<keyword evidence="4 8" id="KW-0479">Metal-binding</keyword>
<dbReference type="SUPFAM" id="SSF55856">
    <property type="entry name" value="Cytochrome b5-like heme/steroid binding domain"/>
    <property type="match status" value="1"/>
</dbReference>
<evidence type="ECO:0000256" key="4">
    <source>
        <dbReference type="ARBA" id="ARBA00022723"/>
    </source>
</evidence>
<comment type="similarity">
    <text evidence="7 8">Belongs to the cytochrome b5 family.</text>
</comment>
<feature type="transmembrane region" description="Helical" evidence="8">
    <location>
        <begin position="197"/>
        <end position="219"/>
    </location>
</feature>
<evidence type="ECO:0000256" key="5">
    <source>
        <dbReference type="ARBA" id="ARBA00023004"/>
    </source>
</evidence>
<evidence type="ECO:0000256" key="1">
    <source>
        <dbReference type="ARBA" id="ARBA00004370"/>
    </source>
</evidence>
<dbReference type="Gene3D" id="3.10.120.10">
    <property type="entry name" value="Cytochrome b5-like heme/steroid binding domain"/>
    <property type="match status" value="1"/>
</dbReference>
<keyword evidence="5 8" id="KW-0408">Iron</keyword>
<comment type="caution">
    <text evidence="10">The sequence shown here is derived from an EMBL/GenBank/DDBJ whole genome shotgun (WGS) entry which is preliminary data.</text>
</comment>
<name>A0AAW2E7A1_9ROSI</name>
<dbReference type="GO" id="GO:0016020">
    <property type="term" value="C:membrane"/>
    <property type="evidence" value="ECO:0007669"/>
    <property type="project" value="UniProtKB-SubCell"/>
</dbReference>
<dbReference type="InterPro" id="IPR036400">
    <property type="entry name" value="Cyt_B5-like_heme/steroid_sf"/>
</dbReference>
<dbReference type="PRINTS" id="PR00363">
    <property type="entry name" value="CYTOCHROMEB5"/>
</dbReference>
<keyword evidence="11" id="KW-1185">Reference proteome</keyword>
<evidence type="ECO:0000259" key="9">
    <source>
        <dbReference type="PROSITE" id="PS50255"/>
    </source>
</evidence>
<dbReference type="InterPro" id="IPR001199">
    <property type="entry name" value="Cyt_B5-like_heme/steroid-bd"/>
</dbReference>
<dbReference type="SMART" id="SM01117">
    <property type="entry name" value="Cyt-b5"/>
    <property type="match status" value="1"/>
</dbReference>
<dbReference type="FunFam" id="3.10.120.10:FF:000002">
    <property type="entry name" value="Cytochrome b5 type B"/>
    <property type="match status" value="1"/>
</dbReference>
<evidence type="ECO:0000256" key="8">
    <source>
        <dbReference type="RuleBase" id="RU362121"/>
    </source>
</evidence>
<evidence type="ECO:0000256" key="3">
    <source>
        <dbReference type="ARBA" id="ARBA00022692"/>
    </source>
</evidence>
<dbReference type="Pfam" id="PF00173">
    <property type="entry name" value="Cyt-b5"/>
    <property type="match status" value="1"/>
</dbReference>